<dbReference type="RefSeq" id="WP_206708057.1">
    <property type="nucleotide sequence ID" value="NZ_CP059066.1"/>
</dbReference>
<dbReference type="SUPFAM" id="SSF53822">
    <property type="entry name" value="Periplasmic binding protein-like I"/>
    <property type="match status" value="1"/>
</dbReference>
<gene>
    <name evidence="4" type="primary">braC_1</name>
    <name evidence="4" type="ORF">H0A61_00123</name>
</gene>
<dbReference type="Pfam" id="PF13458">
    <property type="entry name" value="Peripla_BP_6"/>
    <property type="match status" value="1"/>
</dbReference>
<name>A0A8A0RKP0_9FIRM</name>
<dbReference type="PANTHER" id="PTHR30483">
    <property type="entry name" value="LEUCINE-SPECIFIC-BINDING PROTEIN"/>
    <property type="match status" value="1"/>
</dbReference>
<reference evidence="4" key="1">
    <citation type="submission" date="2020-07" db="EMBL/GenBank/DDBJ databases">
        <title>Koleobacter methoxysyntrophicus gen. nov., sp. nov., a novel anaerobic bacterium isolated from deep subsurface oil field and proposal of Koleobacterales ord. nov. in the phylum Firmicutes.</title>
        <authorList>
            <person name="Sakamoto S."/>
            <person name="Tamaki H."/>
        </authorList>
    </citation>
    <scope>NUCLEOTIDE SEQUENCE</scope>
    <source>
        <strain evidence="4">NRmbB1</strain>
    </source>
</reference>
<dbReference type="CDD" id="cd06340">
    <property type="entry name" value="PBP1_ABC_ligand_binding-like"/>
    <property type="match status" value="1"/>
</dbReference>
<keyword evidence="2" id="KW-0732">Signal</keyword>
<protein>
    <submittedName>
        <fullName evidence="4">Leucine-, isoleucine-, valine-, threonine-, and alanine-binding protein</fullName>
    </submittedName>
</protein>
<keyword evidence="5" id="KW-1185">Reference proteome</keyword>
<dbReference type="Gene3D" id="3.40.50.2300">
    <property type="match status" value="2"/>
</dbReference>
<dbReference type="Proteomes" id="UP000662904">
    <property type="component" value="Chromosome"/>
</dbReference>
<feature type="domain" description="Leucine-binding protein" evidence="3">
    <location>
        <begin position="41"/>
        <end position="407"/>
    </location>
</feature>
<accession>A0A8A0RKP0</accession>
<proteinExistence type="inferred from homology"/>
<evidence type="ECO:0000259" key="3">
    <source>
        <dbReference type="Pfam" id="PF13458"/>
    </source>
</evidence>
<dbReference type="AlphaFoldDB" id="A0A8A0RKP0"/>
<evidence type="ECO:0000256" key="2">
    <source>
        <dbReference type="ARBA" id="ARBA00022729"/>
    </source>
</evidence>
<dbReference type="InterPro" id="IPR028082">
    <property type="entry name" value="Peripla_BP_I"/>
</dbReference>
<organism evidence="4 5">
    <name type="scientific">Koleobacter methoxysyntrophicus</name>
    <dbReference type="NCBI Taxonomy" id="2751313"/>
    <lineage>
        <taxon>Bacteria</taxon>
        <taxon>Bacillati</taxon>
        <taxon>Bacillota</taxon>
        <taxon>Clostridia</taxon>
        <taxon>Koleobacterales</taxon>
        <taxon>Koleobacteraceae</taxon>
        <taxon>Koleobacter</taxon>
    </lineage>
</organism>
<evidence type="ECO:0000313" key="4">
    <source>
        <dbReference type="EMBL" id="QSQ07806.1"/>
    </source>
</evidence>
<evidence type="ECO:0000256" key="1">
    <source>
        <dbReference type="ARBA" id="ARBA00010062"/>
    </source>
</evidence>
<dbReference type="InterPro" id="IPR028081">
    <property type="entry name" value="Leu-bd"/>
</dbReference>
<comment type="similarity">
    <text evidence="1">Belongs to the leucine-binding protein family.</text>
</comment>
<dbReference type="KEGG" id="kme:H0A61_00123"/>
<dbReference type="PROSITE" id="PS51257">
    <property type="entry name" value="PROKAR_LIPOPROTEIN"/>
    <property type="match status" value="1"/>
</dbReference>
<dbReference type="EMBL" id="CP059066">
    <property type="protein sequence ID" value="QSQ07806.1"/>
    <property type="molecule type" value="Genomic_DNA"/>
</dbReference>
<dbReference type="PANTHER" id="PTHR30483:SF37">
    <property type="entry name" value="ABC TRANSPORTER SUBSTRATE-BINDING PROTEIN"/>
    <property type="match status" value="1"/>
</dbReference>
<evidence type="ECO:0000313" key="5">
    <source>
        <dbReference type="Proteomes" id="UP000662904"/>
    </source>
</evidence>
<dbReference type="InterPro" id="IPR051010">
    <property type="entry name" value="BCAA_transport"/>
</dbReference>
<sequence>MKRKVLSILIVAIVSVALLAVGCGKKEEPAKPAESEKVEVVKVGAIFPLTGPAASTGVKLKYAIETAEEIINGEHPEIDVPLAKSAGLPNLGGAKIEFIFADHQANPEVARSEAERLIQNEKVVGLIGCYHSSATKPASQVAESFRIPFVAGSSSSAALTERGLKWFTRIAPNDDMETEFFFEYLKYLNEKYNADIKTIGVVYIDNEYGVHAAEMVRKWLKEKYEAEGFELVVDVKYPTNVSNVDTEVQKVKAKNPDAIFHASYIGDITQFVKKYKESNVVPKAVLNYCGGFQDPQFVVNLGKDADYFSGSNACTSALFDKMDALNKINEIYKAKSGVDFDGPSLEDFASAMVIADAINEAGSTDPQKIMDVIKTKEFYAPYFVSGKIQFAENGQNKYSASVMVQLQNGVYEAVWPEEFQTAEPKPAFPAWSER</sequence>